<dbReference type="Pfam" id="PF14065">
    <property type="entry name" value="Pvc16_N"/>
    <property type="match status" value="1"/>
</dbReference>
<evidence type="ECO:0000313" key="3">
    <source>
        <dbReference type="Proteomes" id="UP001139450"/>
    </source>
</evidence>
<dbReference type="Proteomes" id="UP001139450">
    <property type="component" value="Unassembled WGS sequence"/>
</dbReference>
<dbReference type="InterPro" id="IPR025351">
    <property type="entry name" value="Pvc16_N"/>
</dbReference>
<dbReference type="EMBL" id="JALJEJ010000001">
    <property type="protein sequence ID" value="MCJ8208319.1"/>
    <property type="molecule type" value="Genomic_DNA"/>
</dbReference>
<keyword evidence="3" id="KW-1185">Reference proteome</keyword>
<proteinExistence type="predicted"/>
<organism evidence="2 3">
    <name type="scientific">Mucilaginibacter straminoryzae</name>
    <dbReference type="NCBI Taxonomy" id="2932774"/>
    <lineage>
        <taxon>Bacteria</taxon>
        <taxon>Pseudomonadati</taxon>
        <taxon>Bacteroidota</taxon>
        <taxon>Sphingobacteriia</taxon>
        <taxon>Sphingobacteriales</taxon>
        <taxon>Sphingobacteriaceae</taxon>
        <taxon>Mucilaginibacter</taxon>
    </lineage>
</organism>
<protein>
    <submittedName>
        <fullName evidence="2">DUF4255 domain-containing protein</fullName>
    </submittedName>
</protein>
<sequence length="188" mass="21163">MIFEAINYLAEEMNEYFRSKLKVNEDKVIISALVNQDGTIAIQGENKLVITLVNLEREINGFGHTPATSGGQSFNRSSPATINLHLMFSAYFSNINYTEALRFLSFVVAYFQSNPVFGRSNAAGLDPRIEKLTMEMVTLSTEQVNNIWSMLGAKYMPSVIYKMRMLIFDDSIVREVRPVISGVAQQTT</sequence>
<comment type="caution">
    <text evidence="2">The sequence shown here is derived from an EMBL/GenBank/DDBJ whole genome shotgun (WGS) entry which is preliminary data.</text>
</comment>
<reference evidence="2" key="1">
    <citation type="submission" date="2022-04" db="EMBL/GenBank/DDBJ databases">
        <title>Mucilaginibacter sp. RS28 isolated from freshwater.</title>
        <authorList>
            <person name="Ko S.-R."/>
        </authorList>
    </citation>
    <scope>NUCLEOTIDE SEQUENCE</scope>
    <source>
        <strain evidence="2">RS28</strain>
    </source>
</reference>
<gene>
    <name evidence="2" type="ORF">MUY27_01275</name>
</gene>
<dbReference type="RefSeq" id="WP_245128150.1">
    <property type="nucleotide sequence ID" value="NZ_JALJEJ010000001.1"/>
</dbReference>
<name>A0A9X2B7A1_9SPHI</name>
<dbReference type="AlphaFoldDB" id="A0A9X2B7A1"/>
<evidence type="ECO:0000313" key="2">
    <source>
        <dbReference type="EMBL" id="MCJ8208319.1"/>
    </source>
</evidence>
<feature type="domain" description="Pvc16 N-terminal" evidence="1">
    <location>
        <begin position="7"/>
        <end position="181"/>
    </location>
</feature>
<accession>A0A9X2B7A1</accession>
<evidence type="ECO:0000259" key="1">
    <source>
        <dbReference type="Pfam" id="PF14065"/>
    </source>
</evidence>